<dbReference type="OrthoDB" id="9812358at2"/>
<feature type="domain" description="PAS" evidence="2">
    <location>
        <begin position="468"/>
        <end position="516"/>
    </location>
</feature>
<evidence type="ECO:0000256" key="1">
    <source>
        <dbReference type="SAM" id="Phobius"/>
    </source>
</evidence>
<evidence type="ECO:0008006" key="6">
    <source>
        <dbReference type="Google" id="ProtNLM"/>
    </source>
</evidence>
<dbReference type="InterPro" id="IPR013655">
    <property type="entry name" value="PAS_fold_3"/>
</dbReference>
<organism evidence="4 5">
    <name type="scientific">Thioflexithrix psekupsensis</name>
    <dbReference type="NCBI Taxonomy" id="1570016"/>
    <lineage>
        <taxon>Bacteria</taxon>
        <taxon>Pseudomonadati</taxon>
        <taxon>Pseudomonadota</taxon>
        <taxon>Gammaproteobacteria</taxon>
        <taxon>Thiotrichales</taxon>
        <taxon>Thioflexithrix</taxon>
    </lineage>
</organism>
<dbReference type="PROSITE" id="PS50113">
    <property type="entry name" value="PAC"/>
    <property type="match status" value="3"/>
</dbReference>
<feature type="domain" description="PAS" evidence="2">
    <location>
        <begin position="83"/>
        <end position="155"/>
    </location>
</feature>
<feature type="domain" description="PAC" evidence="3">
    <location>
        <begin position="293"/>
        <end position="345"/>
    </location>
</feature>
<dbReference type="NCBIfam" id="TIGR00229">
    <property type="entry name" value="sensory_box"/>
    <property type="match status" value="4"/>
</dbReference>
<feature type="domain" description="PAS" evidence="2">
    <location>
        <begin position="342"/>
        <end position="388"/>
    </location>
</feature>
<dbReference type="InterPro" id="IPR052155">
    <property type="entry name" value="Biofilm_reg_signaling"/>
</dbReference>
<dbReference type="EMBL" id="MSLT01000025">
    <property type="protein sequence ID" value="OUD11599.1"/>
    <property type="molecule type" value="Genomic_DNA"/>
</dbReference>
<dbReference type="PANTHER" id="PTHR44757">
    <property type="entry name" value="DIGUANYLATE CYCLASE DGCP"/>
    <property type="match status" value="1"/>
</dbReference>
<gene>
    <name evidence="4" type="ORF">TPSD3_17065</name>
</gene>
<evidence type="ECO:0000259" key="3">
    <source>
        <dbReference type="PROSITE" id="PS50113"/>
    </source>
</evidence>
<keyword evidence="1" id="KW-0812">Transmembrane</keyword>
<dbReference type="Gene3D" id="2.10.70.100">
    <property type="match status" value="1"/>
</dbReference>
<dbReference type="InterPro" id="IPR035965">
    <property type="entry name" value="PAS-like_dom_sf"/>
</dbReference>
<keyword evidence="1" id="KW-1133">Transmembrane helix</keyword>
<protein>
    <recommendedName>
        <fullName evidence="6">PAS domain S-box protein</fullName>
    </recommendedName>
</protein>
<dbReference type="AlphaFoldDB" id="A0A251X2Y6"/>
<evidence type="ECO:0000313" key="5">
    <source>
        <dbReference type="Proteomes" id="UP000194798"/>
    </source>
</evidence>
<proteinExistence type="predicted"/>
<evidence type="ECO:0000313" key="4">
    <source>
        <dbReference type="EMBL" id="OUD11599.1"/>
    </source>
</evidence>
<dbReference type="Pfam" id="PF08447">
    <property type="entry name" value="PAS_3"/>
    <property type="match status" value="1"/>
</dbReference>
<comment type="caution">
    <text evidence="4">The sequence shown here is derived from an EMBL/GenBank/DDBJ whole genome shotgun (WGS) entry which is preliminary data.</text>
</comment>
<dbReference type="PROSITE" id="PS50112">
    <property type="entry name" value="PAS"/>
    <property type="match status" value="3"/>
</dbReference>
<keyword evidence="1" id="KW-0472">Membrane</keyword>
<dbReference type="RefSeq" id="WP_086489777.1">
    <property type="nucleotide sequence ID" value="NZ_MSLT01000025.1"/>
</dbReference>
<name>A0A251X2Y6_9GAMM</name>
<dbReference type="PANTHER" id="PTHR44757:SF2">
    <property type="entry name" value="BIOFILM ARCHITECTURE MAINTENANCE PROTEIN MBAA"/>
    <property type="match status" value="1"/>
</dbReference>
<dbReference type="Proteomes" id="UP000194798">
    <property type="component" value="Unassembled WGS sequence"/>
</dbReference>
<dbReference type="SUPFAM" id="SSF55785">
    <property type="entry name" value="PYP-like sensor domain (PAS domain)"/>
    <property type="match status" value="4"/>
</dbReference>
<dbReference type="InterPro" id="IPR001610">
    <property type="entry name" value="PAC"/>
</dbReference>
<dbReference type="InterPro" id="IPR000014">
    <property type="entry name" value="PAS"/>
</dbReference>
<dbReference type="CDD" id="cd12087">
    <property type="entry name" value="TM_EGFR-like"/>
    <property type="match status" value="1"/>
</dbReference>
<dbReference type="Pfam" id="PF13426">
    <property type="entry name" value="PAS_9"/>
    <property type="match status" value="2"/>
</dbReference>
<dbReference type="InterPro" id="IPR000700">
    <property type="entry name" value="PAS-assoc_C"/>
</dbReference>
<reference evidence="4 5" key="1">
    <citation type="submission" date="2016-12" db="EMBL/GenBank/DDBJ databases">
        <title>Thioflexothrix psekupsii D3 genome sequencing and assembly.</title>
        <authorList>
            <person name="Fomenkov A."/>
            <person name="Vincze T."/>
            <person name="Grabovich M."/>
            <person name="Anton B.P."/>
            <person name="Dubinina G."/>
            <person name="Orlova M."/>
            <person name="Belousova E."/>
            <person name="Roberts R.J."/>
        </authorList>
    </citation>
    <scope>NUCLEOTIDE SEQUENCE [LARGE SCALE GENOMIC DNA]</scope>
    <source>
        <strain evidence="4">D3</strain>
    </source>
</reference>
<dbReference type="CDD" id="cd00130">
    <property type="entry name" value="PAS"/>
    <property type="match status" value="4"/>
</dbReference>
<sequence length="724" mass="82922">MIDSIVIAVLTLTTIGGIIGIWRFRQRQHQLQHELTHQFALLEKQKHVLAVTRDALHSILTDIPDDLDALAAFADAVVRLHASEARFRALFDYAPIGILQANITGELVYINPTLEKILGYSHCELVGKNYYELLHPEEQIETSSNRLFEQLLKYSRNHYQTIERYQHRLGREIWASLSIAGVRDVDGGVLFVVGMVTDITEKRAAEARLAHNEMRIAEAQQLAQLGYWEWHPQNDDMFWSEEFSMQLGYPCKPIQTHLDEFYQAIIADDQQYVKYHLLALLDTSNQEKIPHFENLEFRVKIKDGKVKTLQSSGKLLRTYDDKPYCVIGTALDISERKQTELLLRKLSTAVEQSSNSILITDRKGIIQYVNPAFTKISGYLPEEVLNRTPRLLKSGLMGIDFYRDLWSTILRGDVWQGEFTNRHKSGELYYEYTTISPIRDENQEISHFLAVREDLTAYRQAVEALRNSEARYRSVIASMSEGVVLQNRTGEILTCNQAAESILGLTEAQMAGRSSLDPAWQSVRENGMSFPGYEHPAMVTLQTGLPFKNVIMGVYKTPQQDVTWIAINSQPIFTDDPSHLPTAVVTTFTDITPYKSAQKILEKQKQLLDLLRRGLNHFMSKNDLLSTYHLLLTELLKLTDSQLGFISDIEEDQIHTRLLLTHSLRDQQFITLFDREKTGLFATLNQLLQPILQNGSVIIQDQASAAWAQLIYQFFQSRIIILFK</sequence>
<dbReference type="Gene3D" id="3.30.450.20">
    <property type="entry name" value="PAS domain"/>
    <property type="match status" value="4"/>
</dbReference>
<feature type="transmembrane region" description="Helical" evidence="1">
    <location>
        <begin position="6"/>
        <end position="24"/>
    </location>
</feature>
<evidence type="ECO:0000259" key="2">
    <source>
        <dbReference type="PROSITE" id="PS50112"/>
    </source>
</evidence>
<dbReference type="SMART" id="SM00086">
    <property type="entry name" value="PAC"/>
    <property type="match status" value="4"/>
</dbReference>
<keyword evidence="5" id="KW-1185">Reference proteome</keyword>
<accession>A0A251X2Y6</accession>
<dbReference type="SMART" id="SM00091">
    <property type="entry name" value="PAS"/>
    <property type="match status" value="4"/>
</dbReference>
<feature type="domain" description="PAC" evidence="3">
    <location>
        <begin position="159"/>
        <end position="211"/>
    </location>
</feature>
<dbReference type="Pfam" id="PF13188">
    <property type="entry name" value="PAS_8"/>
    <property type="match status" value="1"/>
</dbReference>
<feature type="domain" description="PAC" evidence="3">
    <location>
        <begin position="415"/>
        <end position="467"/>
    </location>
</feature>